<reference evidence="4 5" key="2">
    <citation type="submission" date="2025-04" db="UniProtKB">
        <authorList>
            <consortium name="RefSeq"/>
        </authorList>
    </citation>
    <scope>IDENTIFICATION</scope>
    <source>
        <tissue evidence="4 5">Whole body</tissue>
    </source>
</reference>
<gene>
    <name evidence="4 5 6" type="primary">LOC112679337</name>
    <name evidence="2" type="ORF">g.79883</name>
</gene>
<dbReference type="Proteomes" id="UP000694846">
    <property type="component" value="Unplaced"/>
</dbReference>
<evidence type="ECO:0000313" key="5">
    <source>
        <dbReference type="RefSeq" id="XP_025404890.1"/>
    </source>
</evidence>
<evidence type="ECO:0000256" key="1">
    <source>
        <dbReference type="SAM" id="SignalP"/>
    </source>
</evidence>
<dbReference type="AlphaFoldDB" id="A0A2S2QBY7"/>
<protein>
    <submittedName>
        <fullName evidence="4 5">Uncharacterized protein LOC112679337</fullName>
    </submittedName>
</protein>
<keyword evidence="3" id="KW-1185">Reference proteome</keyword>
<proteinExistence type="predicted"/>
<dbReference type="GeneID" id="112679337"/>
<dbReference type="RefSeq" id="XP_025404890.1">
    <property type="nucleotide sequence ID" value="XM_025549105.1"/>
</dbReference>
<evidence type="ECO:0000313" key="4">
    <source>
        <dbReference type="RefSeq" id="XP_025404889.1"/>
    </source>
</evidence>
<feature type="chain" id="PRO_5044579112" evidence="1">
    <location>
        <begin position="19"/>
        <end position="127"/>
    </location>
</feature>
<dbReference type="EMBL" id="GGMS01006066">
    <property type="protein sequence ID" value="MBY75269.1"/>
    <property type="molecule type" value="Transcribed_RNA"/>
</dbReference>
<organism evidence="2">
    <name type="scientific">Sipha flava</name>
    <name type="common">yellow sugarcane aphid</name>
    <dbReference type="NCBI Taxonomy" id="143950"/>
    <lineage>
        <taxon>Eukaryota</taxon>
        <taxon>Metazoa</taxon>
        <taxon>Ecdysozoa</taxon>
        <taxon>Arthropoda</taxon>
        <taxon>Hexapoda</taxon>
        <taxon>Insecta</taxon>
        <taxon>Pterygota</taxon>
        <taxon>Neoptera</taxon>
        <taxon>Paraneoptera</taxon>
        <taxon>Hemiptera</taxon>
        <taxon>Sternorrhyncha</taxon>
        <taxon>Aphidomorpha</taxon>
        <taxon>Aphidoidea</taxon>
        <taxon>Aphididae</taxon>
        <taxon>Sipha</taxon>
    </lineage>
</organism>
<dbReference type="RefSeq" id="XP_025404891.1">
    <property type="nucleotide sequence ID" value="XM_025549106.1"/>
</dbReference>
<dbReference type="RefSeq" id="XP_025404889.1">
    <property type="nucleotide sequence ID" value="XM_025549104.1"/>
</dbReference>
<evidence type="ECO:0000313" key="2">
    <source>
        <dbReference type="EMBL" id="MBY75269.1"/>
    </source>
</evidence>
<sequence>MYIKLLYSAIALVACTSARPQQLSLSLLPPAQQVFVQPAQQNNAIEPSINAINKPTNPIVVAAFQREALLPPHMQNSFYKNPKIAETLAQNSWFGPGEQHAVNRETEKIPREKIFIILKNAGLLPTP</sequence>
<evidence type="ECO:0000313" key="6">
    <source>
        <dbReference type="RefSeq" id="XP_025404891.1"/>
    </source>
</evidence>
<dbReference type="PROSITE" id="PS51257">
    <property type="entry name" value="PROKAR_LIPOPROTEIN"/>
    <property type="match status" value="1"/>
</dbReference>
<reference evidence="2" key="1">
    <citation type="submission" date="2018-04" db="EMBL/GenBank/DDBJ databases">
        <title>Transcriptome assembly of Sipha flava.</title>
        <authorList>
            <person name="Scully E.D."/>
            <person name="Geib S.M."/>
            <person name="Palmer N.A."/>
            <person name="Koch K."/>
            <person name="Bradshaw J."/>
            <person name="Heng-Moss T."/>
            <person name="Sarath G."/>
        </authorList>
    </citation>
    <scope>NUCLEOTIDE SEQUENCE</scope>
</reference>
<feature type="signal peptide" evidence="1">
    <location>
        <begin position="1"/>
        <end position="18"/>
    </location>
</feature>
<name>A0A2S2QBY7_9HEMI</name>
<keyword evidence="1" id="KW-0732">Signal</keyword>
<accession>A0A2S2QBY7</accession>
<dbReference type="OrthoDB" id="7674957at2759"/>
<evidence type="ECO:0000313" key="3">
    <source>
        <dbReference type="Proteomes" id="UP000694846"/>
    </source>
</evidence>